<keyword evidence="2" id="KW-0812">Transmembrane</keyword>
<feature type="transmembrane region" description="Helical" evidence="2">
    <location>
        <begin position="12"/>
        <end position="32"/>
    </location>
</feature>
<keyword evidence="2" id="KW-1133">Transmembrane helix</keyword>
<proteinExistence type="predicted"/>
<gene>
    <name evidence="3" type="ORF">SAMN04487984_1338</name>
</gene>
<protein>
    <submittedName>
        <fullName evidence="3">Uncharacterized protein</fullName>
    </submittedName>
</protein>
<keyword evidence="4" id="KW-1185">Reference proteome</keyword>
<reference evidence="4" key="1">
    <citation type="submission" date="2017-04" db="EMBL/GenBank/DDBJ databases">
        <authorList>
            <person name="Varghese N."/>
            <person name="Submissions S."/>
        </authorList>
    </citation>
    <scope>NUCLEOTIDE SEQUENCE [LARGE SCALE GENOMIC DNA]</scope>
    <source>
        <strain evidence="4">DSM 21500</strain>
    </source>
</reference>
<evidence type="ECO:0000256" key="1">
    <source>
        <dbReference type="SAM" id="MobiDB-lite"/>
    </source>
</evidence>
<sequence length="74" mass="8126">MSGSMKFNKAPIVHGILIVLVTISLIVTYFIIASPVELINWINGTFDNEEVALQNETEDTSNAQQNQDGSVAKF</sequence>
<evidence type="ECO:0000313" key="3">
    <source>
        <dbReference type="EMBL" id="SMC47687.1"/>
    </source>
</evidence>
<dbReference type="EMBL" id="FWXK01000008">
    <property type="protein sequence ID" value="SMC47687.1"/>
    <property type="molecule type" value="Genomic_DNA"/>
</dbReference>
<name>A0A1W1ZH63_9LACT</name>
<organism evidence="3 4">
    <name type="scientific">Aerococcus suis</name>
    <dbReference type="NCBI Taxonomy" id="371602"/>
    <lineage>
        <taxon>Bacteria</taxon>
        <taxon>Bacillati</taxon>
        <taxon>Bacillota</taxon>
        <taxon>Bacilli</taxon>
        <taxon>Lactobacillales</taxon>
        <taxon>Aerococcaceae</taxon>
        <taxon>Aerococcus</taxon>
    </lineage>
</organism>
<feature type="region of interest" description="Disordered" evidence="1">
    <location>
        <begin position="55"/>
        <end position="74"/>
    </location>
</feature>
<feature type="compositionally biased region" description="Polar residues" evidence="1">
    <location>
        <begin position="60"/>
        <end position="74"/>
    </location>
</feature>
<evidence type="ECO:0000313" key="4">
    <source>
        <dbReference type="Proteomes" id="UP000243884"/>
    </source>
</evidence>
<dbReference type="AlphaFoldDB" id="A0A1W1ZH63"/>
<dbReference type="Proteomes" id="UP000243884">
    <property type="component" value="Unassembled WGS sequence"/>
</dbReference>
<dbReference type="STRING" id="371602.SAMN04487984_1338"/>
<accession>A0A1W1ZH63</accession>
<evidence type="ECO:0000256" key="2">
    <source>
        <dbReference type="SAM" id="Phobius"/>
    </source>
</evidence>
<keyword evidence="2" id="KW-0472">Membrane</keyword>